<sequence>MSELLVGLVVLPIVGAVLASVSSWVHPRSGWPLAAATLAVQTVLALWVTALVLGRGRLDHAVGRVPPPFGIEFVADGVSTPFVVLVAGVSLALAAYTRVAGPRSGPFYGLYLLLVAGLTGVCVTADVFTLYVFLEISGLAAYALVARAEGGPAALAALQYLLLGTVGATFYLLGVGYAYVATGTLNMADMATQLPHGSPLAVAAFAGIGVGLAVKMALFPLHVWQPDAYEHAPWAVSALLSALVSTVAGYALLRLTYTVFTVGFLAANPLVDDAILLAGCASVVAGGALAYRASSVRRVFAYSSVAQFGLATVGIGLGTVPALVGAIVQLLGHAVMKGGLFVAAGVVAARTGATSVDEYAGVGARTPWAAGSLVVLGLGMVGLPPTVGFVAKWYLAVGAVEAGSWPALTVVVGSTLLSLSYFGRLLQQLSLGDGEERPGTLPVGDGVGGADATGGHGSVSTDGAGDDPAAISLGMRAVAVGAAVATVVLGVGAVAVASFAEPTVVSLLEP</sequence>
<evidence type="ECO:0000313" key="10">
    <source>
        <dbReference type="Proteomes" id="UP001597034"/>
    </source>
</evidence>
<dbReference type="EMBL" id="JBHUDO010000003">
    <property type="protein sequence ID" value="MFD1646807.1"/>
    <property type="molecule type" value="Genomic_DNA"/>
</dbReference>
<feature type="region of interest" description="Disordered" evidence="6">
    <location>
        <begin position="434"/>
        <end position="463"/>
    </location>
</feature>
<dbReference type="GO" id="GO:0005886">
    <property type="term" value="C:plasma membrane"/>
    <property type="evidence" value="ECO:0007669"/>
    <property type="project" value="UniProtKB-SubCell"/>
</dbReference>
<feature type="transmembrane region" description="Helical" evidence="7">
    <location>
        <begin position="477"/>
        <end position="500"/>
    </location>
</feature>
<reference evidence="9 10" key="1">
    <citation type="journal article" date="2019" name="Int. J. Syst. Evol. Microbiol.">
        <title>The Global Catalogue of Microorganisms (GCM) 10K type strain sequencing project: providing services to taxonomists for standard genome sequencing and annotation.</title>
        <authorList>
            <consortium name="The Broad Institute Genomics Platform"/>
            <consortium name="The Broad Institute Genome Sequencing Center for Infectious Disease"/>
            <person name="Wu L."/>
            <person name="Ma J."/>
        </authorList>
    </citation>
    <scope>NUCLEOTIDE SEQUENCE [LARGE SCALE GENOMIC DNA]</scope>
    <source>
        <strain evidence="9 10">CGMCC 1.10390</strain>
    </source>
</reference>
<keyword evidence="4 7" id="KW-1133">Transmembrane helix</keyword>
<protein>
    <submittedName>
        <fullName evidence="9">Proton-conducting transporter membrane subunit</fullName>
    </submittedName>
</protein>
<evidence type="ECO:0000256" key="1">
    <source>
        <dbReference type="ARBA" id="ARBA00004651"/>
    </source>
</evidence>
<feature type="transmembrane region" description="Helical" evidence="7">
    <location>
        <begin position="403"/>
        <end position="422"/>
    </location>
</feature>
<dbReference type="PRINTS" id="PR01437">
    <property type="entry name" value="NUOXDRDTASE4"/>
</dbReference>
<feature type="compositionally biased region" description="Gly residues" evidence="6">
    <location>
        <begin position="445"/>
        <end position="457"/>
    </location>
</feature>
<feature type="transmembrane region" description="Helical" evidence="7">
    <location>
        <begin position="305"/>
        <end position="328"/>
    </location>
</feature>
<proteinExistence type="predicted"/>
<evidence type="ECO:0000256" key="3">
    <source>
        <dbReference type="ARBA" id="ARBA00022692"/>
    </source>
</evidence>
<keyword evidence="2" id="KW-1003">Cell membrane</keyword>
<feature type="transmembrane region" description="Helical" evidence="7">
    <location>
        <begin position="233"/>
        <end position="253"/>
    </location>
</feature>
<evidence type="ECO:0000256" key="4">
    <source>
        <dbReference type="ARBA" id="ARBA00022989"/>
    </source>
</evidence>
<accession>A0ABD6DKU3</accession>
<evidence type="ECO:0000259" key="8">
    <source>
        <dbReference type="Pfam" id="PF00361"/>
    </source>
</evidence>
<evidence type="ECO:0000256" key="5">
    <source>
        <dbReference type="ARBA" id="ARBA00023136"/>
    </source>
</evidence>
<dbReference type="InterPro" id="IPR050586">
    <property type="entry name" value="CPA3_Na-H_Antiporter_D"/>
</dbReference>
<keyword evidence="3 7" id="KW-0812">Transmembrane</keyword>
<dbReference type="AlphaFoldDB" id="A0ABD6DKU3"/>
<evidence type="ECO:0000313" key="9">
    <source>
        <dbReference type="EMBL" id="MFD1646807.1"/>
    </source>
</evidence>
<gene>
    <name evidence="9" type="ORF">ACFSBL_14040</name>
</gene>
<dbReference type="RefSeq" id="WP_256401118.1">
    <property type="nucleotide sequence ID" value="NZ_JANHJR010000003.1"/>
</dbReference>
<evidence type="ECO:0000256" key="6">
    <source>
        <dbReference type="SAM" id="MobiDB-lite"/>
    </source>
</evidence>
<comment type="caution">
    <text evidence="9">The sequence shown here is derived from an EMBL/GenBank/DDBJ whole genome shotgun (WGS) entry which is preliminary data.</text>
</comment>
<feature type="transmembrane region" description="Helical" evidence="7">
    <location>
        <begin position="73"/>
        <end position="96"/>
    </location>
</feature>
<dbReference type="InterPro" id="IPR001750">
    <property type="entry name" value="ND/Mrp_TM"/>
</dbReference>
<evidence type="ECO:0000256" key="2">
    <source>
        <dbReference type="ARBA" id="ARBA00022475"/>
    </source>
</evidence>
<keyword evidence="10" id="KW-1185">Reference proteome</keyword>
<feature type="domain" description="NADH:quinone oxidoreductase/Mrp antiporter transmembrane" evidence="8">
    <location>
        <begin position="126"/>
        <end position="417"/>
    </location>
</feature>
<feature type="transmembrane region" description="Helical" evidence="7">
    <location>
        <begin position="368"/>
        <end position="391"/>
    </location>
</feature>
<organism evidence="9 10">
    <name type="scientific">Haloarchaeobius litoreus</name>
    <dbReference type="NCBI Taxonomy" id="755306"/>
    <lineage>
        <taxon>Archaea</taxon>
        <taxon>Methanobacteriati</taxon>
        <taxon>Methanobacteriota</taxon>
        <taxon>Stenosarchaea group</taxon>
        <taxon>Halobacteria</taxon>
        <taxon>Halobacteriales</taxon>
        <taxon>Halorubellaceae</taxon>
        <taxon>Haloarchaeobius</taxon>
    </lineage>
</organism>
<dbReference type="Pfam" id="PF00361">
    <property type="entry name" value="Proton_antipo_M"/>
    <property type="match status" value="1"/>
</dbReference>
<dbReference type="PANTHER" id="PTHR42703:SF1">
    <property type="entry name" value="NA(+)_H(+) ANTIPORTER SUBUNIT D1"/>
    <property type="match status" value="1"/>
</dbReference>
<comment type="subcellular location">
    <subcellularLocation>
        <location evidence="1">Cell membrane</location>
        <topology evidence="1">Multi-pass membrane protein</topology>
    </subcellularLocation>
</comment>
<feature type="transmembrane region" description="Helical" evidence="7">
    <location>
        <begin position="200"/>
        <end position="221"/>
    </location>
</feature>
<keyword evidence="5 7" id="KW-0472">Membrane</keyword>
<feature type="transmembrane region" description="Helical" evidence="7">
    <location>
        <begin position="273"/>
        <end position="293"/>
    </location>
</feature>
<name>A0ABD6DKU3_9EURY</name>
<dbReference type="PANTHER" id="PTHR42703">
    <property type="entry name" value="NADH DEHYDROGENASE"/>
    <property type="match status" value="1"/>
</dbReference>
<dbReference type="InterPro" id="IPR003918">
    <property type="entry name" value="NADH_UbQ_OxRdtase"/>
</dbReference>
<feature type="transmembrane region" description="Helical" evidence="7">
    <location>
        <begin position="29"/>
        <end position="53"/>
    </location>
</feature>
<feature type="transmembrane region" description="Helical" evidence="7">
    <location>
        <begin position="108"/>
        <end position="134"/>
    </location>
</feature>
<dbReference type="Proteomes" id="UP001597034">
    <property type="component" value="Unassembled WGS sequence"/>
</dbReference>
<evidence type="ECO:0000256" key="7">
    <source>
        <dbReference type="SAM" id="Phobius"/>
    </source>
</evidence>
<feature type="transmembrane region" description="Helical" evidence="7">
    <location>
        <begin position="155"/>
        <end position="180"/>
    </location>
</feature>